<protein>
    <submittedName>
        <fullName evidence="2">Uncharacterized protein</fullName>
    </submittedName>
</protein>
<dbReference type="Proteomes" id="UP001331761">
    <property type="component" value="Unassembled WGS sequence"/>
</dbReference>
<accession>A0AAN8F4A0</accession>
<keyword evidence="3" id="KW-1185">Reference proteome</keyword>
<organism evidence="2 3">
    <name type="scientific">Trichostrongylus colubriformis</name>
    <name type="common">Black scour worm</name>
    <dbReference type="NCBI Taxonomy" id="6319"/>
    <lineage>
        <taxon>Eukaryota</taxon>
        <taxon>Metazoa</taxon>
        <taxon>Ecdysozoa</taxon>
        <taxon>Nematoda</taxon>
        <taxon>Chromadorea</taxon>
        <taxon>Rhabditida</taxon>
        <taxon>Rhabditina</taxon>
        <taxon>Rhabditomorpha</taxon>
        <taxon>Strongyloidea</taxon>
        <taxon>Trichostrongylidae</taxon>
        <taxon>Trichostrongylus</taxon>
    </lineage>
</organism>
<name>A0AAN8F4A0_TRICO</name>
<comment type="caution">
    <text evidence="2">The sequence shown here is derived from an EMBL/GenBank/DDBJ whole genome shotgun (WGS) entry which is preliminary data.</text>
</comment>
<gene>
    <name evidence="2" type="ORF">GCK32_006364</name>
</gene>
<dbReference type="AlphaFoldDB" id="A0AAN8F4A0"/>
<evidence type="ECO:0000313" key="3">
    <source>
        <dbReference type="Proteomes" id="UP001331761"/>
    </source>
</evidence>
<evidence type="ECO:0000256" key="1">
    <source>
        <dbReference type="SAM" id="MobiDB-lite"/>
    </source>
</evidence>
<reference evidence="2 3" key="1">
    <citation type="submission" date="2019-10" db="EMBL/GenBank/DDBJ databases">
        <title>Assembly and Annotation for the nematode Trichostrongylus colubriformis.</title>
        <authorList>
            <person name="Martin J."/>
        </authorList>
    </citation>
    <scope>NUCLEOTIDE SEQUENCE [LARGE SCALE GENOMIC DNA]</scope>
    <source>
        <strain evidence="2">G859</strain>
        <tissue evidence="2">Whole worm</tissue>
    </source>
</reference>
<evidence type="ECO:0000313" key="2">
    <source>
        <dbReference type="EMBL" id="KAK5972007.1"/>
    </source>
</evidence>
<dbReference type="EMBL" id="WIXE01017115">
    <property type="protein sequence ID" value="KAK5972007.1"/>
    <property type="molecule type" value="Genomic_DNA"/>
</dbReference>
<proteinExistence type="predicted"/>
<sequence>MTRETTDRSQWISISKYHTVPSENATGLSKRYELSHQSEKNFGLHVKILERGNISRSRPSTTLTYDHHPWLSHRTQGEHLSAIDIHVAQYMLIKNHQMVHIDNQYEEIMTENLNMRRRETKSLRTYGKLNKSNLSVASKNPIFINTDLCHLIIDGIHGPSHKGTTHTVSDIRQIYGIPRIREHVKNYHDSAYLVKNEQLAYKYPDAASATERDMITYRAHAVVICYRENEPRPAFDDSSNPGEPPRNTGPRPPPIRERLSSTATECEATDECVAYPFRIL</sequence>
<feature type="region of interest" description="Disordered" evidence="1">
    <location>
        <begin position="232"/>
        <end position="263"/>
    </location>
</feature>